<name>A0ABV8KNJ0_9ACTN</name>
<organism evidence="2 3">
    <name type="scientific">Micromonospora zhanjiangensis</name>
    <dbReference type="NCBI Taxonomy" id="1522057"/>
    <lineage>
        <taxon>Bacteria</taxon>
        <taxon>Bacillati</taxon>
        <taxon>Actinomycetota</taxon>
        <taxon>Actinomycetes</taxon>
        <taxon>Micromonosporales</taxon>
        <taxon>Micromonosporaceae</taxon>
        <taxon>Micromonospora</taxon>
    </lineage>
</organism>
<comment type="caution">
    <text evidence="2">The sequence shown here is derived from an EMBL/GenBank/DDBJ whole genome shotgun (WGS) entry which is preliminary data.</text>
</comment>
<evidence type="ECO:0000313" key="3">
    <source>
        <dbReference type="Proteomes" id="UP001595868"/>
    </source>
</evidence>
<evidence type="ECO:0000313" key="2">
    <source>
        <dbReference type="EMBL" id="MFC4107628.1"/>
    </source>
</evidence>
<dbReference type="Proteomes" id="UP001595868">
    <property type="component" value="Unassembled WGS sequence"/>
</dbReference>
<proteinExistence type="predicted"/>
<accession>A0ABV8KNJ0</accession>
<protein>
    <submittedName>
        <fullName evidence="2">Uncharacterized protein</fullName>
    </submittedName>
</protein>
<gene>
    <name evidence="2" type="ORF">ACFOX0_17070</name>
</gene>
<dbReference type="RefSeq" id="WP_377546783.1">
    <property type="nucleotide sequence ID" value="NZ_JBHSBN010000010.1"/>
</dbReference>
<evidence type="ECO:0000256" key="1">
    <source>
        <dbReference type="SAM" id="MobiDB-lite"/>
    </source>
</evidence>
<keyword evidence="3" id="KW-1185">Reference proteome</keyword>
<feature type="region of interest" description="Disordered" evidence="1">
    <location>
        <begin position="38"/>
        <end position="64"/>
    </location>
</feature>
<dbReference type="EMBL" id="JBHSBN010000010">
    <property type="protein sequence ID" value="MFC4107628.1"/>
    <property type="molecule type" value="Genomic_DNA"/>
</dbReference>
<sequence>MRLFKRKEPYTFTPEQAAEILRAAREDDAEERAAARNRLLEQARQGEPATTIHPADGGAGRDVA</sequence>
<reference evidence="3" key="1">
    <citation type="journal article" date="2019" name="Int. J. Syst. Evol. Microbiol.">
        <title>The Global Catalogue of Microorganisms (GCM) 10K type strain sequencing project: providing services to taxonomists for standard genome sequencing and annotation.</title>
        <authorList>
            <consortium name="The Broad Institute Genomics Platform"/>
            <consortium name="The Broad Institute Genome Sequencing Center for Infectious Disease"/>
            <person name="Wu L."/>
            <person name="Ma J."/>
        </authorList>
    </citation>
    <scope>NUCLEOTIDE SEQUENCE [LARGE SCALE GENOMIC DNA]</scope>
    <source>
        <strain evidence="3">2902at01</strain>
    </source>
</reference>